<dbReference type="InterPro" id="IPR010173">
    <property type="entry name" value="CRISPR-assoc_Csm5"/>
</dbReference>
<comment type="similarity">
    <text evidence="2">Belongs to the CRISPR-associated Csm5 family.</text>
</comment>
<dbReference type="Pfam" id="PF03787">
    <property type="entry name" value="RAMPs"/>
    <property type="match status" value="1"/>
</dbReference>
<dbReference type="InterPro" id="IPR005537">
    <property type="entry name" value="RAMP_III_fam"/>
</dbReference>
<evidence type="ECO:0000256" key="1">
    <source>
        <dbReference type="ARBA" id="ARBA00003088"/>
    </source>
</evidence>
<evidence type="ECO:0000313" key="9">
    <source>
        <dbReference type="Proteomes" id="UP000254496"/>
    </source>
</evidence>
<dbReference type="PANTHER" id="PTHR38007:SF1">
    <property type="entry name" value="CRISPR SYSTEM CMS PROTEIN CSM5"/>
    <property type="match status" value="1"/>
</dbReference>
<protein>
    <recommendedName>
        <fullName evidence="3">CRISPR system Cms protein Csm5</fullName>
    </recommendedName>
    <alternativeName>
        <fullName evidence="6">CRISPR type III A-associated protein Csm5</fullName>
    </alternativeName>
</protein>
<evidence type="ECO:0000259" key="7">
    <source>
        <dbReference type="Pfam" id="PF03787"/>
    </source>
</evidence>
<evidence type="ECO:0000256" key="6">
    <source>
        <dbReference type="ARBA" id="ARBA00031720"/>
    </source>
</evidence>
<keyword evidence="4" id="KW-0694">RNA-binding</keyword>
<evidence type="ECO:0000313" key="8">
    <source>
        <dbReference type="EMBL" id="STO68061.1"/>
    </source>
</evidence>
<comment type="function">
    <text evidence="1">This subunit might be involved in maturation of a crRNA intermediate to its mature form.</text>
</comment>
<dbReference type="EMBL" id="UGHJ01000001">
    <property type="protein sequence ID" value="STO68061.1"/>
    <property type="molecule type" value="Genomic_DNA"/>
</dbReference>
<sequence length="511" mass="59316">MKQFMQTYKVFLTPLSPIHIGCGEDFEPTNYVIDGQILYHFDPSKLYLLSHQQEELLDRSNRLDLLGIQRFFLKNKQQTASSAHYFTNVFSSIEKEWKDKVGQVAQKENNGKEVLSRLYIERTAYLPVQHSAYIPGSSFKGALATALLNKEHEKKGNPKVSSKDHNKLLKEYIGDFEKSELRAVKFGDFIPTKEVHSHVYYALNHKKKVSEQGGIAKGVPLRRECILSGQYRAFSSELALWEDKKEFPKTKSINEYFELLNQYYQPIFEKECEMLVSRNLVLPKWVANIRTLLANKKCALIRLGKSGSEGKIYQGKGVAQINGKKNKDRATTVWLAGQQKNQLTDLYPFGWALLELDDNTENAPLKNWCTNELAKHHYLDKAQFLLKQSKLQQDFKNKFDNEQKMLMEKKLKEQAELEAKEQLMQSASENQKVVLDFKEQIENTLGKQIEVNGSSLLSRFKELKEVAINWNYEDKKFFKQEITQKLLESKIDLRKATKDDIKKFFNKLNVE</sequence>
<name>A0AB38H6V5_9PAST</name>
<reference evidence="8 9" key="1">
    <citation type="submission" date="2018-06" db="EMBL/GenBank/DDBJ databases">
        <authorList>
            <consortium name="Pathogen Informatics"/>
            <person name="Doyle S."/>
        </authorList>
    </citation>
    <scope>NUCLEOTIDE SEQUENCE [LARGE SCALE GENOMIC DNA]</scope>
    <source>
        <strain evidence="8 9">NCTC8540</strain>
    </source>
</reference>
<dbReference type="AlphaFoldDB" id="A0AB38H6V5"/>
<dbReference type="GO" id="GO:0051607">
    <property type="term" value="P:defense response to virus"/>
    <property type="evidence" value="ECO:0007669"/>
    <property type="project" value="UniProtKB-KW"/>
</dbReference>
<evidence type="ECO:0000256" key="3">
    <source>
        <dbReference type="ARBA" id="ARBA00016113"/>
    </source>
</evidence>
<comment type="caution">
    <text evidence="8">The sequence shown here is derived from an EMBL/GenBank/DDBJ whole genome shotgun (WGS) entry which is preliminary data.</text>
</comment>
<dbReference type="PANTHER" id="PTHR38007">
    <property type="entry name" value="CRISPR SYSTEM CMS PROTEIN CSM5"/>
    <property type="match status" value="1"/>
</dbReference>
<feature type="domain" description="CRISPR type III-associated protein" evidence="7">
    <location>
        <begin position="12"/>
        <end position="217"/>
    </location>
</feature>
<evidence type="ECO:0000256" key="5">
    <source>
        <dbReference type="ARBA" id="ARBA00023118"/>
    </source>
</evidence>
<evidence type="ECO:0000256" key="2">
    <source>
        <dbReference type="ARBA" id="ARBA00006680"/>
    </source>
</evidence>
<dbReference type="RefSeq" id="WP_115072683.1">
    <property type="nucleotide sequence ID" value="NZ_UGHE01000002.1"/>
</dbReference>
<evidence type="ECO:0000256" key="4">
    <source>
        <dbReference type="ARBA" id="ARBA00022884"/>
    </source>
</evidence>
<dbReference type="Proteomes" id="UP000254496">
    <property type="component" value="Unassembled WGS sequence"/>
</dbReference>
<dbReference type="GO" id="GO:0003723">
    <property type="term" value="F:RNA binding"/>
    <property type="evidence" value="ECO:0007669"/>
    <property type="project" value="UniProtKB-KW"/>
</dbReference>
<organism evidence="8 9">
    <name type="scientific">Canicola haemoglobinophilus</name>
    <dbReference type="NCBI Taxonomy" id="733"/>
    <lineage>
        <taxon>Bacteria</taxon>
        <taxon>Pseudomonadati</taxon>
        <taxon>Pseudomonadota</taxon>
        <taxon>Gammaproteobacteria</taxon>
        <taxon>Pasteurellales</taxon>
        <taxon>Pasteurellaceae</taxon>
        <taxon>Canicola</taxon>
    </lineage>
</organism>
<keyword evidence="5" id="KW-0051">Antiviral defense</keyword>
<gene>
    <name evidence="8" type="ORF">NCTC8540_00544</name>
</gene>
<proteinExistence type="inferred from homology"/>
<accession>A0AB38H6V5</accession>